<dbReference type="RefSeq" id="WP_293721786.1">
    <property type="nucleotide sequence ID" value="NZ_CAJLOJ010000033.1"/>
</dbReference>
<dbReference type="InterPro" id="IPR029028">
    <property type="entry name" value="Alpha/beta_knot_MTases"/>
</dbReference>
<dbReference type="STRING" id="626940.BHW43_10440"/>
<evidence type="ECO:0000313" key="5">
    <source>
        <dbReference type="EMBL" id="OLA36372.1"/>
    </source>
</evidence>
<dbReference type="InterPro" id="IPR013123">
    <property type="entry name" value="SpoU_subst-bd"/>
</dbReference>
<dbReference type="InterPro" id="IPR051259">
    <property type="entry name" value="rRNA_Methyltransferase"/>
</dbReference>
<comment type="caution">
    <text evidence="5">The sequence shown here is derived from an EMBL/GenBank/DDBJ whole genome shotgun (WGS) entry which is preliminary data.</text>
</comment>
<dbReference type="Pfam" id="PF00588">
    <property type="entry name" value="SpoU_methylase"/>
    <property type="match status" value="1"/>
</dbReference>
<evidence type="ECO:0000256" key="2">
    <source>
        <dbReference type="ARBA" id="ARBA00022603"/>
    </source>
</evidence>
<dbReference type="SMART" id="SM00967">
    <property type="entry name" value="SpoU_sub_bind"/>
    <property type="match status" value="1"/>
</dbReference>
<dbReference type="CDD" id="cd18095">
    <property type="entry name" value="SpoU-like_rRNA-MTase"/>
    <property type="match status" value="1"/>
</dbReference>
<evidence type="ECO:0000256" key="1">
    <source>
        <dbReference type="ARBA" id="ARBA00007228"/>
    </source>
</evidence>
<evidence type="ECO:0000259" key="4">
    <source>
        <dbReference type="SMART" id="SM00967"/>
    </source>
</evidence>
<sequence length="261" mass="28145">MELTGLQNPMVKAAAELKQKKYRQQQGLFLAEGLRTVEEAVRYGAVQSIFYTAIEDDRTRAVLEEAAAKQIKLVCVSDKVLKKIADTETPQGIIAVCEMRSKRLDDFLASGKMLLVLDRVTDPGNIGTMLRTADAAGVGGLLLLQGCADIYAPKTVRASMGSLFHLPVLSGLSEELLVQAARKAGYELLVTCLDGADNLYKADLQGRLAFVMGNEANGVSPALLAAADKRVFIPMQGRAESLNVAMAAGIVMFEALRQKLK</sequence>
<protein>
    <recommendedName>
        <fullName evidence="4">RNA 2-O ribose methyltransferase substrate binding domain-containing protein</fullName>
    </recommendedName>
</protein>
<dbReference type="InterPro" id="IPR053888">
    <property type="entry name" value="MRM3-like_sub_bind"/>
</dbReference>
<dbReference type="Gene3D" id="3.40.1280.10">
    <property type="match status" value="1"/>
</dbReference>
<dbReference type="GO" id="GO:0003723">
    <property type="term" value="F:RNA binding"/>
    <property type="evidence" value="ECO:0007669"/>
    <property type="project" value="InterPro"/>
</dbReference>
<name>A0A1Q6R1W1_9FIRM</name>
<dbReference type="InterPro" id="IPR029064">
    <property type="entry name" value="Ribosomal_eL30-like_sf"/>
</dbReference>
<organism evidence="5 6">
    <name type="scientific">Phascolarctobacterium succinatutens</name>
    <dbReference type="NCBI Taxonomy" id="626940"/>
    <lineage>
        <taxon>Bacteria</taxon>
        <taxon>Bacillati</taxon>
        <taxon>Bacillota</taxon>
        <taxon>Negativicutes</taxon>
        <taxon>Acidaminococcales</taxon>
        <taxon>Acidaminococcaceae</taxon>
        <taxon>Phascolarctobacterium</taxon>
    </lineage>
</organism>
<dbReference type="EMBL" id="MNTG01000046">
    <property type="protein sequence ID" value="OLA36372.1"/>
    <property type="molecule type" value="Genomic_DNA"/>
</dbReference>
<feature type="domain" description="RNA 2-O ribose methyltransferase substrate binding" evidence="4">
    <location>
        <begin position="30"/>
        <end position="103"/>
    </location>
</feature>
<dbReference type="Pfam" id="PF22435">
    <property type="entry name" value="MRM3-like_sub_bind"/>
    <property type="match status" value="1"/>
</dbReference>
<dbReference type="SUPFAM" id="SSF75217">
    <property type="entry name" value="alpha/beta knot"/>
    <property type="match status" value="1"/>
</dbReference>
<dbReference type="GO" id="GO:0032259">
    <property type="term" value="P:methylation"/>
    <property type="evidence" value="ECO:0007669"/>
    <property type="project" value="UniProtKB-KW"/>
</dbReference>
<dbReference type="Proteomes" id="UP000186777">
    <property type="component" value="Unassembled WGS sequence"/>
</dbReference>
<keyword evidence="3" id="KW-0808">Transferase</keyword>
<gene>
    <name evidence="5" type="ORF">BHW43_10440</name>
</gene>
<dbReference type="Gene3D" id="3.30.1330.30">
    <property type="match status" value="1"/>
</dbReference>
<dbReference type="PANTHER" id="PTHR43191:SF2">
    <property type="entry name" value="RRNA METHYLTRANSFERASE 3, MITOCHONDRIAL"/>
    <property type="match status" value="1"/>
</dbReference>
<keyword evidence="2" id="KW-0489">Methyltransferase</keyword>
<dbReference type="PANTHER" id="PTHR43191">
    <property type="entry name" value="RRNA METHYLTRANSFERASE 3"/>
    <property type="match status" value="1"/>
</dbReference>
<evidence type="ECO:0000256" key="3">
    <source>
        <dbReference type="ARBA" id="ARBA00022679"/>
    </source>
</evidence>
<dbReference type="GO" id="GO:0006396">
    <property type="term" value="P:RNA processing"/>
    <property type="evidence" value="ECO:0007669"/>
    <property type="project" value="InterPro"/>
</dbReference>
<dbReference type="InterPro" id="IPR029026">
    <property type="entry name" value="tRNA_m1G_MTases_N"/>
</dbReference>
<reference evidence="5 6" key="1">
    <citation type="journal article" date="2016" name="Nat. Biotechnol.">
        <title>Measurement of bacterial replication rates in microbial communities.</title>
        <authorList>
            <person name="Brown C.T."/>
            <person name="Olm M.R."/>
            <person name="Thomas B.C."/>
            <person name="Banfield J.F."/>
        </authorList>
    </citation>
    <scope>NUCLEOTIDE SEQUENCE [LARGE SCALE GENOMIC DNA]</scope>
    <source>
        <strain evidence="5">46_33</strain>
    </source>
</reference>
<accession>A0A1Q6R1W1</accession>
<dbReference type="GO" id="GO:0008173">
    <property type="term" value="F:RNA methyltransferase activity"/>
    <property type="evidence" value="ECO:0007669"/>
    <property type="project" value="InterPro"/>
</dbReference>
<proteinExistence type="inferred from homology"/>
<dbReference type="GO" id="GO:0005737">
    <property type="term" value="C:cytoplasm"/>
    <property type="evidence" value="ECO:0007669"/>
    <property type="project" value="UniProtKB-ARBA"/>
</dbReference>
<dbReference type="InterPro" id="IPR001537">
    <property type="entry name" value="SpoU_MeTrfase"/>
</dbReference>
<comment type="similarity">
    <text evidence="1">Belongs to the class IV-like SAM-binding methyltransferase superfamily. RNA methyltransferase TrmH family.</text>
</comment>
<evidence type="ECO:0000313" key="6">
    <source>
        <dbReference type="Proteomes" id="UP000186777"/>
    </source>
</evidence>
<dbReference type="AlphaFoldDB" id="A0A1Q6R1W1"/>
<dbReference type="SUPFAM" id="SSF55315">
    <property type="entry name" value="L30e-like"/>
    <property type="match status" value="1"/>
</dbReference>